<comment type="subcellular location">
    <subcellularLocation>
        <location evidence="2">Cytoplasm</location>
    </subcellularLocation>
    <subcellularLocation>
        <location evidence="3">Golgi apparatus</location>
    </subcellularLocation>
    <subcellularLocation>
        <location evidence="1">Membrane</location>
        <topology evidence="1">Peripheral membrane protein</topology>
        <orientation evidence="1">Cytoplasmic side</orientation>
    </subcellularLocation>
</comment>
<evidence type="ECO:0000256" key="4">
    <source>
        <dbReference type="ARBA" id="ARBA00010883"/>
    </source>
</evidence>
<dbReference type="Gene3D" id="1.20.1270.60">
    <property type="entry name" value="Arfaptin homology (AH) domain/BAR domain"/>
    <property type="match status" value="1"/>
</dbReference>
<comment type="similarity">
    <text evidence="4">Belongs to the sorting nexin family.</text>
</comment>
<dbReference type="OrthoDB" id="271164at2759"/>
<evidence type="ECO:0000256" key="9">
    <source>
        <dbReference type="ARBA" id="ARBA00023034"/>
    </source>
</evidence>
<dbReference type="SMART" id="SM00312">
    <property type="entry name" value="PX"/>
    <property type="match status" value="1"/>
</dbReference>
<keyword evidence="14" id="KW-1185">Reference proteome</keyword>
<dbReference type="PANTHER" id="PTHR10555:SF170">
    <property type="entry name" value="FI18122P1"/>
    <property type="match status" value="1"/>
</dbReference>
<dbReference type="GO" id="GO:0015031">
    <property type="term" value="P:protein transport"/>
    <property type="evidence" value="ECO:0007669"/>
    <property type="project" value="UniProtKB-KW"/>
</dbReference>
<evidence type="ECO:0000256" key="8">
    <source>
        <dbReference type="ARBA" id="ARBA00022927"/>
    </source>
</evidence>
<dbReference type="OMA" id="RTKNKNP"/>
<evidence type="ECO:0000313" key="13">
    <source>
        <dbReference type="EMBL" id="KAA8907198.1"/>
    </source>
</evidence>
<dbReference type="GO" id="GO:0045053">
    <property type="term" value="P:protein retention in Golgi apparatus"/>
    <property type="evidence" value="ECO:0007669"/>
    <property type="project" value="TreeGrafter"/>
</dbReference>
<keyword evidence="8" id="KW-0653">Protein transport</keyword>
<dbReference type="GO" id="GO:0005768">
    <property type="term" value="C:endosome"/>
    <property type="evidence" value="ECO:0007669"/>
    <property type="project" value="TreeGrafter"/>
</dbReference>
<dbReference type="GO" id="GO:0030904">
    <property type="term" value="C:retromer complex"/>
    <property type="evidence" value="ECO:0007669"/>
    <property type="project" value="UniProtKB-ARBA"/>
</dbReference>
<feature type="compositionally biased region" description="Polar residues" evidence="11">
    <location>
        <begin position="134"/>
        <end position="143"/>
    </location>
</feature>
<feature type="region of interest" description="Disordered" evidence="11">
    <location>
        <begin position="621"/>
        <end position="662"/>
    </location>
</feature>
<evidence type="ECO:0000256" key="6">
    <source>
        <dbReference type="ARBA" id="ARBA00022490"/>
    </source>
</evidence>
<dbReference type="Gene3D" id="3.30.1520.10">
    <property type="entry name" value="Phox-like domain"/>
    <property type="match status" value="1"/>
</dbReference>
<dbReference type="Pfam" id="PF00787">
    <property type="entry name" value="PX"/>
    <property type="match status" value="1"/>
</dbReference>
<sequence>MNDDDLTASHWDDVLAPSQVGLGSRFDDVLNHDPWSDSPRPKAYGEPDSDEDDNEDNNDNDQSEHDQAEPQSPVAPQVSNPATAPVSEAREHQHDLVSQLTAGVDDDDIITPQQHPRKVVSTSDPLFHDKGSPIQLNLPTPSDSGLPIKPVNFRALKPRKYSRKVIKELDSSVVGPLEAKSSPKKAQRSSSSTYDQLVSEVNSPLFDRENAAPVTNKMAQLNVNSDVDDTTQPHTQQQQQQEEAGNPSTEQERKPSVNPFTVSVGDPMKVGELTKAHVVYNVKTKYKGNPPATYQVTRRYRDFRWLYNQLQTNHPGLIIPPPPSKQMFIGRFNENFIEDRRLSLEKMLSKILDREVLRDDADVKAFLTQPDLEIKGEEADGEVDEAEAGASSFMGFFSSGAKVEETDPWFTKQRSYIDEVESNLKQFYRALELIGNQRFELVGLYDEIAASADELAQLEMSKATTEVLAAFSEVQIKLKQNLDRTSMQDQLTLGFTIDEYLRLVGSIKHVLDVRTKIATQLHTYSQDYEKKQLQLDKQKRRSAVSDSLQFEVNKLKEKADTYAKRFDDISATIKSEMERFDLERVDDFRNAVEIFIESSIESQKEAIEIYETFYERQGLGDAKTKAELKQEAKQRHASASEAEDGADANTSTNGTKAADDTN</sequence>
<dbReference type="Proteomes" id="UP000449547">
    <property type="component" value="Unassembled WGS sequence"/>
</dbReference>
<dbReference type="Pfam" id="PF09325">
    <property type="entry name" value="Vps5"/>
    <property type="match status" value="1"/>
</dbReference>
<organism evidence="13 14">
    <name type="scientific">Diutina rugosa</name>
    <name type="common">Yeast</name>
    <name type="synonym">Candida rugosa</name>
    <dbReference type="NCBI Taxonomy" id="5481"/>
    <lineage>
        <taxon>Eukaryota</taxon>
        <taxon>Fungi</taxon>
        <taxon>Dikarya</taxon>
        <taxon>Ascomycota</taxon>
        <taxon>Saccharomycotina</taxon>
        <taxon>Pichiomycetes</taxon>
        <taxon>Debaryomycetaceae</taxon>
        <taxon>Diutina</taxon>
    </lineage>
</organism>
<comment type="caution">
    <text evidence="13">The sequence shown here is derived from an EMBL/GenBank/DDBJ whole genome shotgun (WGS) entry which is preliminary data.</text>
</comment>
<feature type="region of interest" description="Disordered" evidence="11">
    <location>
        <begin position="24"/>
        <end position="196"/>
    </location>
</feature>
<dbReference type="InterPro" id="IPR015404">
    <property type="entry name" value="Vps5_C"/>
</dbReference>
<dbReference type="InterPro" id="IPR001683">
    <property type="entry name" value="PX_dom"/>
</dbReference>
<dbReference type="GO" id="GO:0005794">
    <property type="term" value="C:Golgi apparatus"/>
    <property type="evidence" value="ECO:0007669"/>
    <property type="project" value="UniProtKB-SubCell"/>
</dbReference>
<dbReference type="InterPro" id="IPR027267">
    <property type="entry name" value="AH/BAR_dom_sf"/>
</dbReference>
<evidence type="ECO:0000256" key="10">
    <source>
        <dbReference type="ARBA" id="ARBA00023136"/>
    </source>
</evidence>
<dbReference type="PANTHER" id="PTHR10555">
    <property type="entry name" value="SORTING NEXIN"/>
    <property type="match status" value="1"/>
</dbReference>
<evidence type="ECO:0000256" key="11">
    <source>
        <dbReference type="SAM" id="MobiDB-lite"/>
    </source>
</evidence>
<dbReference type="GeneID" id="54779535"/>
<dbReference type="GO" id="GO:0005829">
    <property type="term" value="C:cytosol"/>
    <property type="evidence" value="ECO:0007669"/>
    <property type="project" value="GOC"/>
</dbReference>
<dbReference type="SUPFAM" id="SSF64268">
    <property type="entry name" value="PX domain"/>
    <property type="match status" value="1"/>
</dbReference>
<dbReference type="InterPro" id="IPR036871">
    <property type="entry name" value="PX_dom_sf"/>
</dbReference>
<keyword evidence="9" id="KW-0333">Golgi apparatus</keyword>
<name>A0A642UX33_DIURU</name>
<feature type="compositionally biased region" description="Acidic residues" evidence="11">
    <location>
        <begin position="47"/>
        <end position="61"/>
    </location>
</feature>
<keyword evidence="6" id="KW-0963">Cytoplasm</keyword>
<evidence type="ECO:0000256" key="5">
    <source>
        <dbReference type="ARBA" id="ARBA00022448"/>
    </source>
</evidence>
<dbReference type="GO" id="GO:0035091">
    <property type="term" value="F:phosphatidylinositol binding"/>
    <property type="evidence" value="ECO:0007669"/>
    <property type="project" value="InterPro"/>
</dbReference>
<dbReference type="GO" id="GO:0042147">
    <property type="term" value="P:retrograde transport, endosome to Golgi"/>
    <property type="evidence" value="ECO:0007669"/>
    <property type="project" value="TreeGrafter"/>
</dbReference>
<proteinExistence type="inferred from homology"/>
<evidence type="ECO:0000259" key="12">
    <source>
        <dbReference type="PROSITE" id="PS50195"/>
    </source>
</evidence>
<feature type="compositionally biased region" description="Basic and acidic residues" evidence="11">
    <location>
        <begin position="622"/>
        <end position="634"/>
    </location>
</feature>
<dbReference type="EMBL" id="SWFT01000027">
    <property type="protein sequence ID" value="KAA8907198.1"/>
    <property type="molecule type" value="Genomic_DNA"/>
</dbReference>
<dbReference type="AlphaFoldDB" id="A0A642UX33"/>
<feature type="region of interest" description="Disordered" evidence="11">
    <location>
        <begin position="226"/>
        <end position="263"/>
    </location>
</feature>
<keyword evidence="7" id="KW-0597">Phosphoprotein</keyword>
<keyword evidence="10" id="KW-0472">Membrane</keyword>
<reference evidence="13 14" key="1">
    <citation type="submission" date="2019-07" db="EMBL/GenBank/DDBJ databases">
        <title>Genome assembly of two rare yeast pathogens: Diutina rugosa and Trichomonascus ciferrii.</title>
        <authorList>
            <person name="Mixao V."/>
            <person name="Saus E."/>
            <person name="Hansen A."/>
            <person name="Lass-Flor C."/>
            <person name="Gabaldon T."/>
        </authorList>
    </citation>
    <scope>NUCLEOTIDE SEQUENCE [LARGE SCALE GENOMIC DNA]</scope>
    <source>
        <strain evidence="13 14">CBS 613</strain>
    </source>
</reference>
<feature type="domain" description="PX" evidence="12">
    <location>
        <begin position="258"/>
        <end position="374"/>
    </location>
</feature>
<evidence type="ECO:0000313" key="14">
    <source>
        <dbReference type="Proteomes" id="UP000449547"/>
    </source>
</evidence>
<evidence type="ECO:0000256" key="7">
    <source>
        <dbReference type="ARBA" id="ARBA00022553"/>
    </source>
</evidence>
<evidence type="ECO:0000256" key="3">
    <source>
        <dbReference type="ARBA" id="ARBA00004555"/>
    </source>
</evidence>
<dbReference type="FunFam" id="1.20.1270.60:FF:000022">
    <property type="entry name" value="Sorting nexin 3 protein"/>
    <property type="match status" value="1"/>
</dbReference>
<evidence type="ECO:0000256" key="1">
    <source>
        <dbReference type="ARBA" id="ARBA00004287"/>
    </source>
</evidence>
<gene>
    <name evidence="13" type="ORF">DIURU_000882</name>
</gene>
<keyword evidence="5" id="KW-0813">Transport</keyword>
<dbReference type="RefSeq" id="XP_034014549.1">
    <property type="nucleotide sequence ID" value="XM_034159179.1"/>
</dbReference>
<feature type="compositionally biased region" description="Basic and acidic residues" evidence="11">
    <location>
        <begin position="25"/>
        <end position="45"/>
    </location>
</feature>
<dbReference type="PROSITE" id="PS50195">
    <property type="entry name" value="PX"/>
    <property type="match status" value="1"/>
</dbReference>
<accession>A0A642UX33</accession>
<protein>
    <recommendedName>
        <fullName evidence="12">PX domain-containing protein</fullName>
    </recommendedName>
</protein>
<evidence type="ECO:0000256" key="2">
    <source>
        <dbReference type="ARBA" id="ARBA00004496"/>
    </source>
</evidence>
<feature type="compositionally biased region" description="Low complexity" evidence="11">
    <location>
        <begin position="230"/>
        <end position="241"/>
    </location>
</feature>
<dbReference type="VEuPathDB" id="FungiDB:DIURU_000882"/>